<keyword evidence="1 4" id="KW-0560">Oxidoreductase</keyword>
<evidence type="ECO:0000313" key="4">
    <source>
        <dbReference type="EMBL" id="AIE91323.1"/>
    </source>
</evidence>
<reference evidence="4" key="1">
    <citation type="journal article" date="2014" name="Genome Biol. Evol.">
        <title>Pangenome evidence for extensive interdomain horizontal transfer affecting lineage core and shell genes in uncultured planktonic thaumarchaeota and euryarchaeota.</title>
        <authorList>
            <person name="Deschamps P."/>
            <person name="Zivanovic Y."/>
            <person name="Moreira D."/>
            <person name="Rodriguez-Valera F."/>
            <person name="Lopez-Garcia P."/>
        </authorList>
    </citation>
    <scope>NUCLEOTIDE SEQUENCE</scope>
</reference>
<dbReference type="InterPro" id="IPR036291">
    <property type="entry name" value="NAD(P)-bd_dom_sf"/>
</dbReference>
<dbReference type="SUPFAM" id="SSF51735">
    <property type="entry name" value="NAD(P)-binding Rossmann-fold domains"/>
    <property type="match status" value="1"/>
</dbReference>
<proteinExistence type="inferred from homology"/>
<protein>
    <submittedName>
        <fullName evidence="4">NAD dependent epimerase/dehydratase family protein</fullName>
        <ecNumber evidence="4">1.1.1.219</ecNumber>
    </submittedName>
</protein>
<evidence type="ECO:0000256" key="2">
    <source>
        <dbReference type="ARBA" id="ARBA00023445"/>
    </source>
</evidence>
<dbReference type="Pfam" id="PF01370">
    <property type="entry name" value="Epimerase"/>
    <property type="match status" value="1"/>
</dbReference>
<comment type="similarity">
    <text evidence="2">Belongs to the NAD(P)-dependent epimerase/dehydratase family. Dihydroflavonol-4-reductase subfamily.</text>
</comment>
<dbReference type="PANTHER" id="PTHR10366:SF564">
    <property type="entry name" value="STEROL-4-ALPHA-CARBOXYLATE 3-DEHYDROGENASE, DECARBOXYLATING"/>
    <property type="match status" value="1"/>
</dbReference>
<dbReference type="Gene3D" id="3.40.50.720">
    <property type="entry name" value="NAD(P)-binding Rossmann-like Domain"/>
    <property type="match status" value="1"/>
</dbReference>
<name>A0A075FJC6_9EURY</name>
<accession>A0A075FJC6</accession>
<organism evidence="4">
    <name type="scientific">uncultured marine group II/III euryarchaeote AD1000_117_B07</name>
    <dbReference type="NCBI Taxonomy" id="1457721"/>
    <lineage>
        <taxon>Archaea</taxon>
        <taxon>Methanobacteriati</taxon>
        <taxon>Methanobacteriota</taxon>
        <taxon>environmental samples</taxon>
    </lineage>
</organism>
<dbReference type="InterPro" id="IPR050425">
    <property type="entry name" value="NAD(P)_dehydrat-like"/>
</dbReference>
<dbReference type="GO" id="GO:0045552">
    <property type="term" value="F:dihydroflavanol 4-reductase activity"/>
    <property type="evidence" value="ECO:0007669"/>
    <property type="project" value="UniProtKB-EC"/>
</dbReference>
<dbReference type="InterPro" id="IPR001509">
    <property type="entry name" value="Epimerase_deHydtase"/>
</dbReference>
<evidence type="ECO:0000259" key="3">
    <source>
        <dbReference type="Pfam" id="PF01370"/>
    </source>
</evidence>
<feature type="domain" description="NAD-dependent epimerase/dehydratase" evidence="3">
    <location>
        <begin position="6"/>
        <end position="233"/>
    </location>
</feature>
<dbReference type="EC" id="1.1.1.219" evidence="4"/>
<evidence type="ECO:0000256" key="1">
    <source>
        <dbReference type="ARBA" id="ARBA00023002"/>
    </source>
</evidence>
<dbReference type="AlphaFoldDB" id="A0A075FJC6"/>
<dbReference type="PANTHER" id="PTHR10366">
    <property type="entry name" value="NAD DEPENDENT EPIMERASE/DEHYDRATASE"/>
    <property type="match status" value="1"/>
</dbReference>
<dbReference type="EMBL" id="KF900335">
    <property type="protein sequence ID" value="AIE91323.1"/>
    <property type="molecule type" value="Genomic_DNA"/>
</dbReference>
<sequence length="334" mass="37222">MDGKNVLVTGANGHIGFALSKSLVERGYNVRASVRDKTDPNLVSHLSSLDVEIVELDLMQPETIKAAMNGIEGLFQVAAVYKSWARDPEEEIINPSIIGGINALKAARNANVKKVIFTSSTAAVGRSGLGGRALTEEDWNSTSKHPYSYAKTEAERRAWDYAKAVDMNVVVINPTAVIGPYFHRHTPSTLLFDKILKGELKSLPPQTFGYVDVRDVALGHILAYENENAEGRHILCTQCVDGFELMNLIEEIDPEMKVPRKIESMWKIRLFARLEATRALFGHTPRITPQTVKEYMGKITNYDSSKAKGVLGWNPMDLKDSIRDTINWIRHNLS</sequence>